<comment type="domain">
    <text evidence="8">The N-terminal region contains the highly conserved SGGXDS motif, predicted to be a P-loop motif involved in ATP binding.</text>
</comment>
<gene>
    <name evidence="8" type="primary">tilS</name>
    <name evidence="10" type="ORF">SAMN05216498_0533</name>
</gene>
<feature type="binding site" evidence="8">
    <location>
        <begin position="26"/>
        <end position="31"/>
    </location>
    <ligand>
        <name>ATP</name>
        <dbReference type="ChEBI" id="CHEBI:30616"/>
    </ligand>
</feature>
<evidence type="ECO:0000256" key="1">
    <source>
        <dbReference type="ARBA" id="ARBA00004496"/>
    </source>
</evidence>
<dbReference type="STRING" id="237069.SAMN05216498_0533"/>
<dbReference type="InterPro" id="IPR012795">
    <property type="entry name" value="tRNA_Ile_lys_synt_N"/>
</dbReference>
<dbReference type="GO" id="GO:0032267">
    <property type="term" value="F:tRNA(Ile)-lysidine synthase activity"/>
    <property type="evidence" value="ECO:0007669"/>
    <property type="project" value="UniProtKB-EC"/>
</dbReference>
<organism evidence="10 11">
    <name type="scientific">Tenuibacillus multivorans</name>
    <dbReference type="NCBI Taxonomy" id="237069"/>
    <lineage>
        <taxon>Bacteria</taxon>
        <taxon>Bacillati</taxon>
        <taxon>Bacillota</taxon>
        <taxon>Bacilli</taxon>
        <taxon>Bacillales</taxon>
        <taxon>Bacillaceae</taxon>
        <taxon>Tenuibacillus</taxon>
    </lineage>
</organism>
<reference evidence="10 11" key="1">
    <citation type="submission" date="2016-10" db="EMBL/GenBank/DDBJ databases">
        <authorList>
            <person name="de Groot N.N."/>
        </authorList>
    </citation>
    <scope>NUCLEOTIDE SEQUENCE [LARGE SCALE GENOMIC DNA]</scope>
    <source>
        <strain evidence="10 11">CGMCC 1.3442</strain>
    </source>
</reference>
<comment type="subcellular location">
    <subcellularLocation>
        <location evidence="1 8">Cytoplasm</location>
    </subcellularLocation>
</comment>
<dbReference type="InterPro" id="IPR014729">
    <property type="entry name" value="Rossmann-like_a/b/a_fold"/>
</dbReference>
<evidence type="ECO:0000256" key="3">
    <source>
        <dbReference type="ARBA" id="ARBA00022598"/>
    </source>
</evidence>
<dbReference type="NCBIfam" id="TIGR02432">
    <property type="entry name" value="lysidine_TilS_N"/>
    <property type="match status" value="1"/>
</dbReference>
<dbReference type="SUPFAM" id="SSF52402">
    <property type="entry name" value="Adenine nucleotide alpha hydrolases-like"/>
    <property type="match status" value="1"/>
</dbReference>
<keyword evidence="6 8" id="KW-0067">ATP-binding</keyword>
<dbReference type="SUPFAM" id="SSF82829">
    <property type="entry name" value="MesJ substrate recognition domain-like"/>
    <property type="match status" value="1"/>
</dbReference>
<dbReference type="GO" id="GO:0006400">
    <property type="term" value="P:tRNA modification"/>
    <property type="evidence" value="ECO:0007669"/>
    <property type="project" value="UniProtKB-UniRule"/>
</dbReference>
<evidence type="ECO:0000256" key="7">
    <source>
        <dbReference type="ARBA" id="ARBA00048539"/>
    </source>
</evidence>
<evidence type="ECO:0000256" key="4">
    <source>
        <dbReference type="ARBA" id="ARBA00022694"/>
    </source>
</evidence>
<keyword evidence="2 8" id="KW-0963">Cytoplasm</keyword>
<keyword evidence="3 8" id="KW-0436">Ligase</keyword>
<dbReference type="InterPro" id="IPR012094">
    <property type="entry name" value="tRNA_Ile_lys_synt"/>
</dbReference>
<evidence type="ECO:0000256" key="8">
    <source>
        <dbReference type="HAMAP-Rule" id="MF_01161"/>
    </source>
</evidence>
<dbReference type="InterPro" id="IPR011063">
    <property type="entry name" value="TilS/TtcA_N"/>
</dbReference>
<evidence type="ECO:0000256" key="6">
    <source>
        <dbReference type="ARBA" id="ARBA00022840"/>
    </source>
</evidence>
<dbReference type="RefSeq" id="WP_093855065.1">
    <property type="nucleotide sequence ID" value="NZ_BJVZ01000022.1"/>
</dbReference>
<dbReference type="EMBL" id="FNIG01000001">
    <property type="protein sequence ID" value="SDM77109.1"/>
    <property type="molecule type" value="Genomic_DNA"/>
</dbReference>
<sequence length="453" mass="52809">MKDKILADNQKHQLFNKGDTLFLAVSGGPDSLALLHFFASIQTSWDLTLYTLTVDHQLREQDSFEDALFVKKQSESLGIPCQIGRVDVKQYQKEQQVGTQAAARALRYQFFQKKMKDTPQAKLVLAHHQDDLVESLVMQFIKGVRPTGMPIKRRFGEQVIIRPFLCLTKDELWQYLNDLQMTPRIDQSNEDIKYTRNRVRQKIIPLLKEENPNLQNGLSRLHEQLEEEDQFLNRLAKEKLDEIATFQKENLTFSLKAFKEFSLPLQRRAFHLILNYLDYEKSIDKDYFQGFKEWIESGQPNGQFVIMDRLTFIKAYDQCYIQKGKHVASSYDYQLSLDETITLPNGWLMYLSEVAQSDPGNQDSLICDKHHITLPITVRSRKNGDRIQPLGMKGHQKIKDIFINEKIPQYLRDEWPIIVNGDGEIIWIPYICKSHLVKDSGKQNIKITIDINN</sequence>
<protein>
    <recommendedName>
        <fullName evidence="8">tRNA(Ile)-lysidine synthase</fullName>
        <ecNumber evidence="8">6.3.4.19</ecNumber>
    </recommendedName>
    <alternativeName>
        <fullName evidence="8">tRNA(Ile)-2-lysyl-cytidine synthase</fullName>
    </alternativeName>
    <alternativeName>
        <fullName evidence="8">tRNA(Ile)-lysidine synthetase</fullName>
    </alternativeName>
</protein>
<comment type="similarity">
    <text evidence="8">Belongs to the tRNA(Ile)-lysidine synthase family.</text>
</comment>
<dbReference type="GO" id="GO:0005524">
    <property type="term" value="F:ATP binding"/>
    <property type="evidence" value="ECO:0007669"/>
    <property type="project" value="UniProtKB-UniRule"/>
</dbReference>
<comment type="catalytic activity">
    <reaction evidence="7 8">
        <text>cytidine(34) in tRNA(Ile2) + L-lysine + ATP = lysidine(34) in tRNA(Ile2) + AMP + diphosphate + H(+)</text>
        <dbReference type="Rhea" id="RHEA:43744"/>
        <dbReference type="Rhea" id="RHEA-COMP:10625"/>
        <dbReference type="Rhea" id="RHEA-COMP:10670"/>
        <dbReference type="ChEBI" id="CHEBI:15378"/>
        <dbReference type="ChEBI" id="CHEBI:30616"/>
        <dbReference type="ChEBI" id="CHEBI:32551"/>
        <dbReference type="ChEBI" id="CHEBI:33019"/>
        <dbReference type="ChEBI" id="CHEBI:82748"/>
        <dbReference type="ChEBI" id="CHEBI:83665"/>
        <dbReference type="ChEBI" id="CHEBI:456215"/>
        <dbReference type="EC" id="6.3.4.19"/>
    </reaction>
</comment>
<evidence type="ECO:0000313" key="10">
    <source>
        <dbReference type="EMBL" id="SDM77109.1"/>
    </source>
</evidence>
<evidence type="ECO:0000313" key="11">
    <source>
        <dbReference type="Proteomes" id="UP000199334"/>
    </source>
</evidence>
<dbReference type="Pfam" id="PF01171">
    <property type="entry name" value="ATP_bind_3"/>
    <property type="match status" value="1"/>
</dbReference>
<dbReference type="Proteomes" id="UP000199334">
    <property type="component" value="Unassembled WGS sequence"/>
</dbReference>
<dbReference type="AlphaFoldDB" id="A0A1G9VXU1"/>
<keyword evidence="11" id="KW-1185">Reference proteome</keyword>
<evidence type="ECO:0000259" key="9">
    <source>
        <dbReference type="SMART" id="SM00977"/>
    </source>
</evidence>
<proteinExistence type="inferred from homology"/>
<dbReference type="Gene3D" id="3.40.50.620">
    <property type="entry name" value="HUPs"/>
    <property type="match status" value="1"/>
</dbReference>
<dbReference type="NCBIfam" id="TIGR02433">
    <property type="entry name" value="lysidine_TilS_C"/>
    <property type="match status" value="1"/>
</dbReference>
<keyword evidence="5 8" id="KW-0547">Nucleotide-binding</keyword>
<dbReference type="Gene3D" id="3.30.465.60">
    <property type="match status" value="1"/>
</dbReference>
<dbReference type="Pfam" id="PF11734">
    <property type="entry name" value="TilS_C"/>
    <property type="match status" value="1"/>
</dbReference>
<dbReference type="PANTHER" id="PTHR43033:SF1">
    <property type="entry name" value="TRNA(ILE)-LYSIDINE SYNTHASE-RELATED"/>
    <property type="match status" value="1"/>
</dbReference>
<dbReference type="EC" id="6.3.4.19" evidence="8"/>
<dbReference type="PANTHER" id="PTHR43033">
    <property type="entry name" value="TRNA(ILE)-LYSIDINE SYNTHASE-RELATED"/>
    <property type="match status" value="1"/>
</dbReference>
<dbReference type="OrthoDB" id="9807403at2"/>
<dbReference type="CDD" id="cd01992">
    <property type="entry name" value="TilS_N"/>
    <property type="match status" value="1"/>
</dbReference>
<dbReference type="SUPFAM" id="SSF56037">
    <property type="entry name" value="PheT/TilS domain"/>
    <property type="match status" value="1"/>
</dbReference>
<keyword evidence="4 8" id="KW-0819">tRNA processing</keyword>
<name>A0A1G9VXU1_9BACI</name>
<feature type="domain" description="Lysidine-tRNA(Ile) synthetase C-terminal" evidence="9">
    <location>
        <begin position="376"/>
        <end position="449"/>
    </location>
</feature>
<dbReference type="GO" id="GO:0005737">
    <property type="term" value="C:cytoplasm"/>
    <property type="evidence" value="ECO:0007669"/>
    <property type="project" value="UniProtKB-SubCell"/>
</dbReference>
<dbReference type="HAMAP" id="MF_01161">
    <property type="entry name" value="tRNA_Ile_lys_synt"/>
    <property type="match status" value="1"/>
</dbReference>
<accession>A0A1G9VXU1</accession>
<dbReference type="InterPro" id="IPR012796">
    <property type="entry name" value="Lysidine-tRNA-synth_C"/>
</dbReference>
<dbReference type="SMART" id="SM00977">
    <property type="entry name" value="TilS_C"/>
    <property type="match status" value="1"/>
</dbReference>
<evidence type="ECO:0000256" key="2">
    <source>
        <dbReference type="ARBA" id="ARBA00022490"/>
    </source>
</evidence>
<evidence type="ECO:0000256" key="5">
    <source>
        <dbReference type="ARBA" id="ARBA00022741"/>
    </source>
</evidence>
<comment type="function">
    <text evidence="8">Ligates lysine onto the cytidine present at position 34 of the AUA codon-specific tRNA(Ile) that contains the anticodon CAU, in an ATP-dependent manner. Cytidine is converted to lysidine, thus changing the amino acid specificity of the tRNA from methionine to isoleucine.</text>
</comment>